<gene>
    <name evidence="2" type="ORF">NLS_LOCUS9385</name>
</gene>
<dbReference type="OrthoDB" id="5877512at2759"/>
<name>A0A3P7M5F8_LITSI</name>
<evidence type="ECO:0000313" key="3">
    <source>
        <dbReference type="Proteomes" id="UP000277928"/>
    </source>
</evidence>
<evidence type="ECO:0000313" key="2">
    <source>
        <dbReference type="EMBL" id="VDM91585.1"/>
    </source>
</evidence>
<accession>A0A3P7M5F8</accession>
<dbReference type="EMBL" id="UYRX01001549">
    <property type="protein sequence ID" value="VDM91585.1"/>
    <property type="molecule type" value="Genomic_DNA"/>
</dbReference>
<proteinExistence type="predicted"/>
<dbReference type="OMA" id="AKNDCFH"/>
<keyword evidence="3" id="KW-1185">Reference proteome</keyword>
<dbReference type="AlphaFoldDB" id="A0A3P7M5F8"/>
<protein>
    <submittedName>
        <fullName evidence="2">Uncharacterized protein</fullName>
    </submittedName>
</protein>
<dbReference type="Proteomes" id="UP000277928">
    <property type="component" value="Unassembled WGS sequence"/>
</dbReference>
<organism evidence="2 3">
    <name type="scientific">Litomosoides sigmodontis</name>
    <name type="common">Filarial nematode worm</name>
    <dbReference type="NCBI Taxonomy" id="42156"/>
    <lineage>
        <taxon>Eukaryota</taxon>
        <taxon>Metazoa</taxon>
        <taxon>Ecdysozoa</taxon>
        <taxon>Nematoda</taxon>
        <taxon>Chromadorea</taxon>
        <taxon>Rhabditida</taxon>
        <taxon>Spirurina</taxon>
        <taxon>Spiruromorpha</taxon>
        <taxon>Filarioidea</taxon>
        <taxon>Onchocercidae</taxon>
        <taxon>Litomosoides</taxon>
    </lineage>
</organism>
<sequence>MNATLQTSNAAAMTSYDRFHLSAAERRIRNRSLCSLLCTPPPYPGYAAKLDKLCKSSFYQQSCQSTVSELATSSNPTPSNSTTNVDLHFSSTGNVINATCPFKHEISAQLQSAENDDVSWKTRKKHTNSKESSGYGSETESDPENEQQAKKSEKNRRRSVPANLRNTFTDEIVRVLEINGVFQCETDALHNSSCRYFQASSIDEHFCLLFSTTLSLTFRSDF</sequence>
<evidence type="ECO:0000256" key="1">
    <source>
        <dbReference type="SAM" id="MobiDB-lite"/>
    </source>
</evidence>
<reference evidence="2 3" key="1">
    <citation type="submission" date="2018-08" db="EMBL/GenBank/DDBJ databases">
        <authorList>
            <person name="Laetsch R D."/>
            <person name="Stevens L."/>
            <person name="Kumar S."/>
            <person name="Blaxter L. M."/>
        </authorList>
    </citation>
    <scope>NUCLEOTIDE SEQUENCE [LARGE SCALE GENOMIC DNA]</scope>
</reference>
<feature type="region of interest" description="Disordered" evidence="1">
    <location>
        <begin position="113"/>
        <end position="162"/>
    </location>
</feature>